<comment type="cofactor">
    <cofactor evidence="1 6 8 10">
        <name>pyridoxal 5'-phosphate</name>
        <dbReference type="ChEBI" id="CHEBI:597326"/>
    </cofactor>
</comment>
<evidence type="ECO:0000256" key="8">
    <source>
        <dbReference type="PIRSR" id="PIRSR000524-50"/>
    </source>
</evidence>
<organism evidence="12 13">
    <name type="scientific">Desmophyllum pertusum</name>
    <dbReference type="NCBI Taxonomy" id="174260"/>
    <lineage>
        <taxon>Eukaryota</taxon>
        <taxon>Metazoa</taxon>
        <taxon>Cnidaria</taxon>
        <taxon>Anthozoa</taxon>
        <taxon>Hexacorallia</taxon>
        <taxon>Scleractinia</taxon>
        <taxon>Caryophylliina</taxon>
        <taxon>Caryophylliidae</taxon>
        <taxon>Desmophyllum</taxon>
    </lineage>
</organism>
<evidence type="ECO:0000256" key="3">
    <source>
        <dbReference type="ARBA" id="ARBA00022576"/>
    </source>
</evidence>
<dbReference type="InterPro" id="IPR000192">
    <property type="entry name" value="Aminotrans_V_dom"/>
</dbReference>
<evidence type="ECO:0000256" key="7">
    <source>
        <dbReference type="PIRSR" id="PIRSR000524-1"/>
    </source>
</evidence>
<dbReference type="GO" id="GO:0008453">
    <property type="term" value="F:alanine-glyoxylate transaminase activity"/>
    <property type="evidence" value="ECO:0007669"/>
    <property type="project" value="UniProtKB-EC"/>
</dbReference>
<dbReference type="PROSITE" id="PS00595">
    <property type="entry name" value="AA_TRANSFER_CLASS_5"/>
    <property type="match status" value="1"/>
</dbReference>
<comment type="caution">
    <text evidence="12">The sequence shown here is derived from an EMBL/GenBank/DDBJ whole genome shotgun (WGS) entry which is preliminary data.</text>
</comment>
<feature type="domain" description="Aminotransferase class V" evidence="11">
    <location>
        <begin position="192"/>
        <end position="298"/>
    </location>
</feature>
<comment type="catalytic activity">
    <reaction evidence="6">
        <text>glyoxylate + L-alanine = glycine + pyruvate</text>
        <dbReference type="Rhea" id="RHEA:24248"/>
        <dbReference type="ChEBI" id="CHEBI:15361"/>
        <dbReference type="ChEBI" id="CHEBI:36655"/>
        <dbReference type="ChEBI" id="CHEBI:57305"/>
        <dbReference type="ChEBI" id="CHEBI:57972"/>
        <dbReference type="EC" id="2.6.1.44"/>
    </reaction>
</comment>
<keyword evidence="5 6" id="KW-0663">Pyridoxal phosphate</keyword>
<dbReference type="InterPro" id="IPR015422">
    <property type="entry name" value="PyrdxlP-dep_Trfase_small"/>
</dbReference>
<name>A0A9W9ZPV2_9CNID</name>
<dbReference type="GO" id="GO:0019265">
    <property type="term" value="P:glycine biosynthetic process, by transamination of glyoxylate"/>
    <property type="evidence" value="ECO:0007669"/>
    <property type="project" value="TreeGrafter"/>
</dbReference>
<dbReference type="OrthoDB" id="7403325at2759"/>
<evidence type="ECO:0000313" key="13">
    <source>
        <dbReference type="Proteomes" id="UP001163046"/>
    </source>
</evidence>
<dbReference type="PANTHER" id="PTHR21152:SF40">
    <property type="entry name" value="ALANINE--GLYOXYLATE AMINOTRANSFERASE"/>
    <property type="match status" value="1"/>
</dbReference>
<protein>
    <recommendedName>
        <fullName evidence="6">Alanine--glyoxylate aminotransferase</fullName>
        <ecNumber evidence="6">2.6.1.44</ecNumber>
    </recommendedName>
</protein>
<dbReference type="Proteomes" id="UP001163046">
    <property type="component" value="Unassembled WGS sequence"/>
</dbReference>
<dbReference type="Gene3D" id="3.40.640.10">
    <property type="entry name" value="Type I PLP-dependent aspartate aminotransferase-like (Major domain)"/>
    <property type="match status" value="1"/>
</dbReference>
<feature type="domain" description="Aminotransferase class V" evidence="11">
    <location>
        <begin position="4"/>
        <end position="186"/>
    </location>
</feature>
<accession>A0A9W9ZPV2</accession>
<evidence type="ECO:0000256" key="2">
    <source>
        <dbReference type="ARBA" id="ARBA00009236"/>
    </source>
</evidence>
<dbReference type="InterPro" id="IPR024169">
    <property type="entry name" value="SP_NH2Trfase/AEP_transaminase"/>
</dbReference>
<evidence type="ECO:0000256" key="4">
    <source>
        <dbReference type="ARBA" id="ARBA00022679"/>
    </source>
</evidence>
<keyword evidence="3" id="KW-0032">Aminotransferase</keyword>
<proteinExistence type="inferred from homology"/>
<dbReference type="FunFam" id="3.90.1150.10:FF:000039">
    <property type="entry name" value="Serine--pyruvate aminotransferase"/>
    <property type="match status" value="1"/>
</dbReference>
<feature type="binding site" evidence="7">
    <location>
        <position position="295"/>
    </location>
    <ligand>
        <name>substrate</name>
    </ligand>
</feature>
<sequence>MRIYNASAMSLLGHLQADFHHIMDETKAGLKYVFQTNNDYTLAITGAGHAAMEASIMNLVERGERILVCVNGMWGSRAREIAERQGCDVRVLEKSPGGYYTYDEIEQGLKEHKPSVLFIVHSESSSGICQPMDGIGALCHKHNCLIIVDTVASLGGTPFLTDEWDLDCVYTGSQKCLGAPPGIAPITFSPRAMYHHTAAINLVYALRESLALLSEEGLENSWKRHNNTIEYFWAGLEKMGLEMFVKDKAHRLPTVTSIKIPEGFPDWKAVPDYLMKNYKLEIVGGMGPTVGKVWRVGFMGHNSYTEKVDQFLRLFKEAIESVTKGHS</sequence>
<evidence type="ECO:0000256" key="5">
    <source>
        <dbReference type="ARBA" id="ARBA00022898"/>
    </source>
</evidence>
<dbReference type="GO" id="GO:0004760">
    <property type="term" value="F:L-serine-pyruvate transaminase activity"/>
    <property type="evidence" value="ECO:0007669"/>
    <property type="project" value="TreeGrafter"/>
</dbReference>
<keyword evidence="13" id="KW-1185">Reference proteome</keyword>
<comment type="similarity">
    <text evidence="2 6 9">Belongs to the class-V pyridoxal-phosphate-dependent aminotransferase family.</text>
</comment>
<dbReference type="AlphaFoldDB" id="A0A9W9ZPV2"/>
<dbReference type="PANTHER" id="PTHR21152">
    <property type="entry name" value="AMINOTRANSFERASE CLASS V"/>
    <property type="match status" value="1"/>
</dbReference>
<evidence type="ECO:0000256" key="9">
    <source>
        <dbReference type="RuleBase" id="RU004075"/>
    </source>
</evidence>
<feature type="modified residue" description="N6-(pyridoxal phosphate)lysine" evidence="8">
    <location>
        <position position="175"/>
    </location>
</feature>
<dbReference type="GO" id="GO:0005777">
    <property type="term" value="C:peroxisome"/>
    <property type="evidence" value="ECO:0007669"/>
    <property type="project" value="TreeGrafter"/>
</dbReference>
<keyword evidence="4" id="KW-0808">Transferase</keyword>
<gene>
    <name evidence="12" type="ORF">OS493_013780</name>
</gene>
<evidence type="ECO:0000256" key="10">
    <source>
        <dbReference type="RuleBase" id="RU004504"/>
    </source>
</evidence>
<dbReference type="FunFam" id="3.40.640.10:FF:000027">
    <property type="entry name" value="Serine--pyruvate aminotransferase, mitochondrial"/>
    <property type="match status" value="1"/>
</dbReference>
<evidence type="ECO:0000259" key="11">
    <source>
        <dbReference type="Pfam" id="PF00266"/>
    </source>
</evidence>
<dbReference type="EMBL" id="MU825879">
    <property type="protein sequence ID" value="KAJ7385747.1"/>
    <property type="molecule type" value="Genomic_DNA"/>
</dbReference>
<dbReference type="InterPro" id="IPR015421">
    <property type="entry name" value="PyrdxlP-dep_Trfase_major"/>
</dbReference>
<dbReference type="EC" id="2.6.1.44" evidence="6"/>
<evidence type="ECO:0000256" key="1">
    <source>
        <dbReference type="ARBA" id="ARBA00001933"/>
    </source>
</evidence>
<reference evidence="12" key="1">
    <citation type="submission" date="2023-01" db="EMBL/GenBank/DDBJ databases">
        <title>Genome assembly of the deep-sea coral Lophelia pertusa.</title>
        <authorList>
            <person name="Herrera S."/>
            <person name="Cordes E."/>
        </authorList>
    </citation>
    <scope>NUCLEOTIDE SEQUENCE</scope>
    <source>
        <strain evidence="12">USNM1676648</strain>
        <tissue evidence="12">Polyp</tissue>
    </source>
</reference>
<dbReference type="Gene3D" id="3.90.1150.10">
    <property type="entry name" value="Aspartate Aminotransferase, domain 1"/>
    <property type="match status" value="1"/>
</dbReference>
<evidence type="ECO:0000313" key="12">
    <source>
        <dbReference type="EMBL" id="KAJ7385747.1"/>
    </source>
</evidence>
<dbReference type="SUPFAM" id="SSF53383">
    <property type="entry name" value="PLP-dependent transferases"/>
    <property type="match status" value="1"/>
</dbReference>
<dbReference type="PIRSF" id="PIRSF000524">
    <property type="entry name" value="SPT"/>
    <property type="match status" value="1"/>
</dbReference>
<evidence type="ECO:0000256" key="6">
    <source>
        <dbReference type="PIRNR" id="PIRNR000524"/>
    </source>
</evidence>
<dbReference type="InterPro" id="IPR015424">
    <property type="entry name" value="PyrdxlP-dep_Trfase"/>
</dbReference>
<dbReference type="InterPro" id="IPR020578">
    <property type="entry name" value="Aminotrans_V_PyrdxlP_BS"/>
</dbReference>
<dbReference type="Pfam" id="PF00266">
    <property type="entry name" value="Aminotran_5"/>
    <property type="match status" value="2"/>
</dbReference>